<dbReference type="EMBL" id="JBHTBD010000018">
    <property type="protein sequence ID" value="MFC7296729.1"/>
    <property type="molecule type" value="Genomic_DNA"/>
</dbReference>
<reference evidence="3" key="1">
    <citation type="journal article" date="2019" name="Int. J. Syst. Evol. Microbiol.">
        <title>The Global Catalogue of Microorganisms (GCM) 10K type strain sequencing project: providing services to taxonomists for standard genome sequencing and annotation.</title>
        <authorList>
            <consortium name="The Broad Institute Genomics Platform"/>
            <consortium name="The Broad Institute Genome Sequencing Center for Infectious Disease"/>
            <person name="Wu L."/>
            <person name="Ma J."/>
        </authorList>
    </citation>
    <scope>NUCLEOTIDE SEQUENCE [LARGE SCALE GENOMIC DNA]</scope>
    <source>
        <strain evidence="3">CCUG 60559</strain>
    </source>
</reference>
<dbReference type="Proteomes" id="UP001596506">
    <property type="component" value="Unassembled WGS sequence"/>
</dbReference>
<dbReference type="Pfam" id="PF00300">
    <property type="entry name" value="His_Phos_1"/>
    <property type="match status" value="2"/>
</dbReference>
<dbReference type="InterPro" id="IPR051021">
    <property type="entry name" value="Mito_Ser/Thr_phosphatase"/>
</dbReference>
<accession>A0ABW2IZT0</accession>
<evidence type="ECO:0000313" key="3">
    <source>
        <dbReference type="Proteomes" id="UP001596506"/>
    </source>
</evidence>
<dbReference type="SMART" id="SM00855">
    <property type="entry name" value="PGAM"/>
    <property type="match status" value="1"/>
</dbReference>
<dbReference type="CDD" id="cd07067">
    <property type="entry name" value="HP_PGM_like"/>
    <property type="match status" value="1"/>
</dbReference>
<dbReference type="InterPro" id="IPR013078">
    <property type="entry name" value="His_Pase_superF_clade-1"/>
</dbReference>
<evidence type="ECO:0000313" key="2">
    <source>
        <dbReference type="EMBL" id="MFC7296729.1"/>
    </source>
</evidence>
<keyword evidence="1" id="KW-0378">Hydrolase</keyword>
<dbReference type="Gene3D" id="3.40.50.1240">
    <property type="entry name" value="Phosphoglycerate mutase-like"/>
    <property type="match status" value="1"/>
</dbReference>
<evidence type="ECO:0000256" key="1">
    <source>
        <dbReference type="ARBA" id="ARBA00022801"/>
    </source>
</evidence>
<dbReference type="PANTHER" id="PTHR20935">
    <property type="entry name" value="PHOSPHOGLYCERATE MUTASE-RELATED"/>
    <property type="match status" value="1"/>
</dbReference>
<sequence length="226" mass="24817">MSSLLLVRHGQASFGGNRYDELSERGKRQASATGIWMRERGTRFDRILSGPRRRQTETAELILDARGSESLPGTDVLSSLDEFGEGEEILGVAEANSGLSLMGDTHVAREEVFRLYSEAYLAWFRGEGELAGRAAFSEFRKNVLDWFWSHTGQRGASGQKTLAVTSAGVISVIVCEVLGFSDERWPDFIGVLENASVTEVLYSGGRVGLRYFNSTGHLSPELLSGM</sequence>
<name>A0ABW2IZT0_9GAMM</name>
<keyword evidence="3" id="KW-1185">Reference proteome</keyword>
<comment type="caution">
    <text evidence="2">The sequence shown here is derived from an EMBL/GenBank/DDBJ whole genome shotgun (WGS) entry which is preliminary data.</text>
</comment>
<proteinExistence type="predicted"/>
<dbReference type="InterPro" id="IPR029033">
    <property type="entry name" value="His_PPase_superfam"/>
</dbReference>
<gene>
    <name evidence="2" type="ORF">ACFQQA_18625</name>
</gene>
<protein>
    <submittedName>
        <fullName evidence="2">Histidine phosphatase family protein</fullName>
    </submittedName>
</protein>
<organism evidence="2 3">
    <name type="scientific">Marinobacter aromaticivorans</name>
    <dbReference type="NCBI Taxonomy" id="1494078"/>
    <lineage>
        <taxon>Bacteria</taxon>
        <taxon>Pseudomonadati</taxon>
        <taxon>Pseudomonadota</taxon>
        <taxon>Gammaproteobacteria</taxon>
        <taxon>Pseudomonadales</taxon>
        <taxon>Marinobacteraceae</taxon>
        <taxon>Marinobacter</taxon>
    </lineage>
</organism>
<dbReference type="RefSeq" id="WP_100690163.1">
    <property type="nucleotide sequence ID" value="NZ_JBHTBD010000018.1"/>
</dbReference>
<dbReference type="PANTHER" id="PTHR20935:SF0">
    <property type="entry name" value="SERINE_THREONINE-PROTEIN PHOSPHATASE PGAM5, MITOCHONDRIAL"/>
    <property type="match status" value="1"/>
</dbReference>
<dbReference type="SUPFAM" id="SSF53254">
    <property type="entry name" value="Phosphoglycerate mutase-like"/>
    <property type="match status" value="1"/>
</dbReference>